<dbReference type="PANTHER" id="PTHR10775">
    <property type="entry name" value="OS08G0208400 PROTEIN"/>
    <property type="match status" value="1"/>
</dbReference>
<dbReference type="PANTHER" id="PTHR10775:SF188">
    <property type="entry name" value="TRANSPOSASE-ASSOCIATED DOMAIN-CONTAINING PROTEIN"/>
    <property type="match status" value="1"/>
</dbReference>
<dbReference type="Proteomes" id="UP001289374">
    <property type="component" value="Unassembled WGS sequence"/>
</dbReference>
<name>A0AAE1X1Q6_9LAMI</name>
<organism evidence="1 2">
    <name type="scientific">Sesamum angolense</name>
    <dbReference type="NCBI Taxonomy" id="2727404"/>
    <lineage>
        <taxon>Eukaryota</taxon>
        <taxon>Viridiplantae</taxon>
        <taxon>Streptophyta</taxon>
        <taxon>Embryophyta</taxon>
        <taxon>Tracheophyta</taxon>
        <taxon>Spermatophyta</taxon>
        <taxon>Magnoliopsida</taxon>
        <taxon>eudicotyledons</taxon>
        <taxon>Gunneridae</taxon>
        <taxon>Pentapetalae</taxon>
        <taxon>asterids</taxon>
        <taxon>lamiids</taxon>
        <taxon>Lamiales</taxon>
        <taxon>Pedaliaceae</taxon>
        <taxon>Sesamum</taxon>
    </lineage>
</organism>
<reference evidence="1" key="2">
    <citation type="journal article" date="2024" name="Plant">
        <title>Genomic evolution and insights into agronomic trait innovations of Sesamum species.</title>
        <authorList>
            <person name="Miao H."/>
            <person name="Wang L."/>
            <person name="Qu L."/>
            <person name="Liu H."/>
            <person name="Sun Y."/>
            <person name="Le M."/>
            <person name="Wang Q."/>
            <person name="Wei S."/>
            <person name="Zheng Y."/>
            <person name="Lin W."/>
            <person name="Duan Y."/>
            <person name="Cao H."/>
            <person name="Xiong S."/>
            <person name="Wang X."/>
            <person name="Wei L."/>
            <person name="Li C."/>
            <person name="Ma Q."/>
            <person name="Ju M."/>
            <person name="Zhao R."/>
            <person name="Li G."/>
            <person name="Mu C."/>
            <person name="Tian Q."/>
            <person name="Mei H."/>
            <person name="Zhang T."/>
            <person name="Gao T."/>
            <person name="Zhang H."/>
        </authorList>
    </citation>
    <scope>NUCLEOTIDE SEQUENCE</scope>
    <source>
        <strain evidence="1">K16</strain>
    </source>
</reference>
<evidence type="ECO:0000313" key="2">
    <source>
        <dbReference type="Proteomes" id="UP001289374"/>
    </source>
</evidence>
<dbReference type="EMBL" id="JACGWL010000005">
    <property type="protein sequence ID" value="KAK4403019.1"/>
    <property type="molecule type" value="Genomic_DNA"/>
</dbReference>
<evidence type="ECO:0000313" key="1">
    <source>
        <dbReference type="EMBL" id="KAK4403019.1"/>
    </source>
</evidence>
<dbReference type="AlphaFoldDB" id="A0AAE1X1Q6"/>
<sequence length="172" mass="20138">MDWAQRMVFYAVAPSYFVSSHEGVPDDGTRSCTVDIGPSSYCYGDDPYDYDESGLADHFYNRIYDRISQWANRILPTDHILPGDYCNTKKLVKNLGLPIEKIDACKHGCMLYWKDDVNLDYCKFCEDARYKPSRGQDLRQKKSPYVVLKYLPLTPHLQRLYSLRMIVEHMTW</sequence>
<keyword evidence="2" id="KW-1185">Reference proteome</keyword>
<proteinExistence type="predicted"/>
<gene>
    <name evidence="1" type="ORF">Sango_1042600</name>
</gene>
<comment type="caution">
    <text evidence="1">The sequence shown here is derived from an EMBL/GenBank/DDBJ whole genome shotgun (WGS) entry which is preliminary data.</text>
</comment>
<reference evidence="1" key="1">
    <citation type="submission" date="2020-06" db="EMBL/GenBank/DDBJ databases">
        <authorList>
            <person name="Li T."/>
            <person name="Hu X."/>
            <person name="Zhang T."/>
            <person name="Song X."/>
            <person name="Zhang H."/>
            <person name="Dai N."/>
            <person name="Sheng W."/>
            <person name="Hou X."/>
            <person name="Wei L."/>
        </authorList>
    </citation>
    <scope>NUCLEOTIDE SEQUENCE</scope>
    <source>
        <strain evidence="1">K16</strain>
        <tissue evidence="1">Leaf</tissue>
    </source>
</reference>
<protein>
    <submittedName>
        <fullName evidence="1">Uncharacterized protein</fullName>
    </submittedName>
</protein>
<accession>A0AAE1X1Q6</accession>